<protein>
    <submittedName>
        <fullName evidence="1">Sporulation protein YabP</fullName>
    </submittedName>
</protein>
<evidence type="ECO:0000313" key="2">
    <source>
        <dbReference type="Proteomes" id="UP000824024"/>
    </source>
</evidence>
<reference evidence="1" key="1">
    <citation type="journal article" date="2021" name="PeerJ">
        <title>Extensive microbial diversity within the chicken gut microbiome revealed by metagenomics and culture.</title>
        <authorList>
            <person name="Gilroy R."/>
            <person name="Ravi A."/>
            <person name="Getino M."/>
            <person name="Pursley I."/>
            <person name="Horton D.L."/>
            <person name="Alikhan N.F."/>
            <person name="Baker D."/>
            <person name="Gharbi K."/>
            <person name="Hall N."/>
            <person name="Watson M."/>
            <person name="Adriaenssens E.M."/>
            <person name="Foster-Nyarko E."/>
            <person name="Jarju S."/>
            <person name="Secka A."/>
            <person name="Antonio M."/>
            <person name="Oren A."/>
            <person name="Chaudhuri R.R."/>
            <person name="La Ragione R."/>
            <person name="Hildebrand F."/>
            <person name="Pallen M.J."/>
        </authorList>
    </citation>
    <scope>NUCLEOTIDE SEQUENCE</scope>
    <source>
        <strain evidence="1">CHK192-9172</strain>
    </source>
</reference>
<dbReference type="GO" id="GO:0030435">
    <property type="term" value="P:sporulation resulting in formation of a cellular spore"/>
    <property type="evidence" value="ECO:0007669"/>
    <property type="project" value="InterPro"/>
</dbReference>
<dbReference type="Proteomes" id="UP000824024">
    <property type="component" value="Unassembled WGS sequence"/>
</dbReference>
<proteinExistence type="predicted"/>
<evidence type="ECO:0000313" key="1">
    <source>
        <dbReference type="EMBL" id="HIZ07569.1"/>
    </source>
</evidence>
<dbReference type="PIRSF" id="PIRSF011576">
    <property type="entry name" value="YabP"/>
    <property type="match status" value="1"/>
</dbReference>
<dbReference type="EMBL" id="DXCH01000182">
    <property type="protein sequence ID" value="HIZ07569.1"/>
    <property type="molecule type" value="Genomic_DNA"/>
</dbReference>
<dbReference type="AlphaFoldDB" id="A0A9D2IFN5"/>
<sequence>MEERQAPRQHKVILTDRSSGVLNGVLDILSFDVNEILLETELGMLMIKGKELHVNRLTLEKGEIDISGRIDSLMYSDVAKKSGKQNESLLSRLFR</sequence>
<dbReference type="InterPro" id="IPR012504">
    <property type="entry name" value="Spore_YabP"/>
</dbReference>
<dbReference type="InterPro" id="IPR038705">
    <property type="entry name" value="YabP_sf"/>
</dbReference>
<reference evidence="1" key="2">
    <citation type="submission" date="2021-04" db="EMBL/GenBank/DDBJ databases">
        <authorList>
            <person name="Gilroy R."/>
        </authorList>
    </citation>
    <scope>NUCLEOTIDE SEQUENCE</scope>
    <source>
        <strain evidence="1">CHK192-9172</strain>
    </source>
</reference>
<name>A0A9D2IFN5_9FIRM</name>
<organism evidence="1 2">
    <name type="scientific">Candidatus Eubacterium avistercoris</name>
    <dbReference type="NCBI Taxonomy" id="2838567"/>
    <lineage>
        <taxon>Bacteria</taxon>
        <taxon>Bacillati</taxon>
        <taxon>Bacillota</taxon>
        <taxon>Clostridia</taxon>
        <taxon>Eubacteriales</taxon>
        <taxon>Eubacteriaceae</taxon>
        <taxon>Eubacterium</taxon>
    </lineage>
</organism>
<gene>
    <name evidence="1" type="primary">yabP</name>
    <name evidence="1" type="ORF">IAA08_06505</name>
</gene>
<accession>A0A9D2IFN5</accession>
<dbReference type="InterPro" id="IPR022476">
    <property type="entry name" value="Spore_YabP/YqfC"/>
</dbReference>
<dbReference type="NCBIfam" id="TIGR02892">
    <property type="entry name" value="spore_yabP"/>
    <property type="match status" value="1"/>
</dbReference>
<dbReference type="Pfam" id="PF07873">
    <property type="entry name" value="YabP"/>
    <property type="match status" value="1"/>
</dbReference>
<comment type="caution">
    <text evidence="1">The sequence shown here is derived from an EMBL/GenBank/DDBJ whole genome shotgun (WGS) entry which is preliminary data.</text>
</comment>
<dbReference type="Gene3D" id="2.60.40.2000">
    <property type="match status" value="1"/>
</dbReference>